<dbReference type="InterPro" id="IPR003615">
    <property type="entry name" value="HNH_nuc"/>
</dbReference>
<dbReference type="EMBL" id="AP022574">
    <property type="protein sequence ID" value="BBX70242.1"/>
    <property type="molecule type" value="Genomic_DNA"/>
</dbReference>
<reference evidence="4 5" key="1">
    <citation type="journal article" date="2019" name="Emerg. Microbes Infect.">
        <title>Comprehensive subspecies identification of 175 nontuberculous mycobacteria species based on 7547 genomic profiles.</title>
        <authorList>
            <person name="Matsumoto Y."/>
            <person name="Kinjo T."/>
            <person name="Motooka D."/>
            <person name="Nabeya D."/>
            <person name="Jung N."/>
            <person name="Uechi K."/>
            <person name="Horii T."/>
            <person name="Iida T."/>
            <person name="Fujita J."/>
            <person name="Nakamura S."/>
        </authorList>
    </citation>
    <scope>NUCLEOTIDE SEQUENCE [LARGE SCALE GENOMIC DNA]</scope>
    <source>
        <strain evidence="4 5">JCM 13323</strain>
    </source>
</reference>
<dbReference type="GO" id="GO:0004519">
    <property type="term" value="F:endonuclease activity"/>
    <property type="evidence" value="ECO:0007669"/>
    <property type="project" value="InterPro"/>
</dbReference>
<dbReference type="Proteomes" id="UP000466514">
    <property type="component" value="Chromosome"/>
</dbReference>
<organism evidence="4 5">
    <name type="scientific">Mycolicibacterium psychrotolerans</name>
    <dbReference type="NCBI Taxonomy" id="216929"/>
    <lineage>
        <taxon>Bacteria</taxon>
        <taxon>Bacillati</taxon>
        <taxon>Actinomycetota</taxon>
        <taxon>Actinomycetes</taxon>
        <taxon>Mycobacteriales</taxon>
        <taxon>Mycobacteriaceae</taxon>
        <taxon>Mycolicibacterium</taxon>
    </lineage>
</organism>
<dbReference type="Pfam" id="PF02720">
    <property type="entry name" value="DUF222"/>
    <property type="match status" value="1"/>
</dbReference>
<evidence type="ECO:0000313" key="5">
    <source>
        <dbReference type="Proteomes" id="UP000466514"/>
    </source>
</evidence>
<dbReference type="Pfam" id="PF01844">
    <property type="entry name" value="HNH"/>
    <property type="match status" value="1"/>
</dbReference>
<gene>
    <name evidence="4" type="ORF">MPSYJ_37030</name>
</gene>
<sequence>MAPTSSLVQDERLSCLFEELAELTGRRNAIDGRIVQIFAEIDRDELWAAAGARSVAHLVAWKAGVSPSRAETLAAVAHRAEQFPRCVAGLREGRLSLDQVGAIAERAADGSDAHLAELAASATVGQLRTALKLQPEPEPEPAPDREPDGESEPVPAPDPGPQPSITTTSDEQYTSWLIRLPHVEAAAFEAALQSHRDALIADWKQQAHIISAPMPSTADAFLRLVNAGRDAEATARPHGQRTTVVMHVDVKDRIASLHLGPLLTDGDRRYLSCDATCEVWFERDGRTIGAGRSTRTVNRRLRRALEHRDRTCVVPGCGATRGLHAHHLQHWEDGGLTELANLALVCPYHHRAHHRGLITISGPADALAVTDHSGRPLSSASLARPPTQPPPEVPPCPGPTGERAQWWWYQPFEPPSTR</sequence>
<dbReference type="Gene3D" id="1.10.30.50">
    <property type="match status" value="1"/>
</dbReference>
<feature type="domain" description="HNH nuclease" evidence="3">
    <location>
        <begin position="300"/>
        <end position="351"/>
    </location>
</feature>
<dbReference type="AlphaFoldDB" id="A0A7I7MEG0"/>
<name>A0A7I7MEG0_9MYCO</name>
<feature type="compositionally biased region" description="Pro residues" evidence="2">
    <location>
        <begin position="386"/>
        <end position="398"/>
    </location>
</feature>
<feature type="region of interest" description="Disordered" evidence="2">
    <location>
        <begin position="132"/>
        <end position="168"/>
    </location>
</feature>
<protein>
    <recommendedName>
        <fullName evidence="3">HNH nuclease domain-containing protein</fullName>
    </recommendedName>
</protein>
<dbReference type="KEGG" id="mpsc:MPSYJ_37030"/>
<feature type="region of interest" description="Disordered" evidence="2">
    <location>
        <begin position="370"/>
        <end position="402"/>
    </location>
</feature>
<keyword evidence="5" id="KW-1185">Reference proteome</keyword>
<dbReference type="InterPro" id="IPR002711">
    <property type="entry name" value="HNH"/>
</dbReference>
<dbReference type="SMART" id="SM00507">
    <property type="entry name" value="HNHc"/>
    <property type="match status" value="1"/>
</dbReference>
<dbReference type="CDD" id="cd00085">
    <property type="entry name" value="HNHc"/>
    <property type="match status" value="1"/>
</dbReference>
<proteinExistence type="inferred from homology"/>
<dbReference type="InterPro" id="IPR003870">
    <property type="entry name" value="DUF222"/>
</dbReference>
<comment type="similarity">
    <text evidence="1">Belongs to the Rv1128c/1148c/1588c/1702c/1945/3466 family.</text>
</comment>
<evidence type="ECO:0000313" key="4">
    <source>
        <dbReference type="EMBL" id="BBX70242.1"/>
    </source>
</evidence>
<evidence type="ECO:0000256" key="1">
    <source>
        <dbReference type="ARBA" id="ARBA00023450"/>
    </source>
</evidence>
<dbReference type="GO" id="GO:0008270">
    <property type="term" value="F:zinc ion binding"/>
    <property type="evidence" value="ECO:0007669"/>
    <property type="project" value="InterPro"/>
</dbReference>
<dbReference type="RefSeq" id="WP_163723561.1">
    <property type="nucleotide sequence ID" value="NZ_AP022574.1"/>
</dbReference>
<dbReference type="GO" id="GO:0003676">
    <property type="term" value="F:nucleic acid binding"/>
    <property type="evidence" value="ECO:0007669"/>
    <property type="project" value="InterPro"/>
</dbReference>
<evidence type="ECO:0000256" key="2">
    <source>
        <dbReference type="SAM" id="MobiDB-lite"/>
    </source>
</evidence>
<accession>A0A7I7MEG0</accession>
<evidence type="ECO:0000259" key="3">
    <source>
        <dbReference type="SMART" id="SM00507"/>
    </source>
</evidence>